<keyword evidence="2" id="KW-1185">Reference proteome</keyword>
<dbReference type="AlphaFoldDB" id="A0A444XRJ8"/>
<accession>A0A444XRJ8</accession>
<organism evidence="1 2">
    <name type="scientific">Arachis hypogaea</name>
    <name type="common">Peanut</name>
    <dbReference type="NCBI Taxonomy" id="3818"/>
    <lineage>
        <taxon>Eukaryota</taxon>
        <taxon>Viridiplantae</taxon>
        <taxon>Streptophyta</taxon>
        <taxon>Embryophyta</taxon>
        <taxon>Tracheophyta</taxon>
        <taxon>Spermatophyta</taxon>
        <taxon>Magnoliopsida</taxon>
        <taxon>eudicotyledons</taxon>
        <taxon>Gunneridae</taxon>
        <taxon>Pentapetalae</taxon>
        <taxon>rosids</taxon>
        <taxon>fabids</taxon>
        <taxon>Fabales</taxon>
        <taxon>Fabaceae</taxon>
        <taxon>Papilionoideae</taxon>
        <taxon>50 kb inversion clade</taxon>
        <taxon>dalbergioids sensu lato</taxon>
        <taxon>Dalbergieae</taxon>
        <taxon>Pterocarpus clade</taxon>
        <taxon>Arachis</taxon>
    </lineage>
</organism>
<evidence type="ECO:0000313" key="2">
    <source>
        <dbReference type="Proteomes" id="UP000289738"/>
    </source>
</evidence>
<dbReference type="Proteomes" id="UP000289738">
    <property type="component" value="Chromosome B09"/>
</dbReference>
<proteinExistence type="predicted"/>
<reference evidence="1 2" key="1">
    <citation type="submission" date="2019-01" db="EMBL/GenBank/DDBJ databases">
        <title>Sequencing of cultivated peanut Arachis hypogaea provides insights into genome evolution and oil improvement.</title>
        <authorList>
            <person name="Chen X."/>
        </authorList>
    </citation>
    <scope>NUCLEOTIDE SEQUENCE [LARGE SCALE GENOMIC DNA]</scope>
    <source>
        <strain evidence="2">cv. Fuhuasheng</strain>
        <tissue evidence="1">Leaves</tissue>
    </source>
</reference>
<evidence type="ECO:0000313" key="1">
    <source>
        <dbReference type="EMBL" id="RYQ92368.1"/>
    </source>
</evidence>
<gene>
    <name evidence="1" type="ORF">Ahy_B09g098573</name>
</gene>
<comment type="caution">
    <text evidence="1">The sequence shown here is derived from an EMBL/GenBank/DDBJ whole genome shotgun (WGS) entry which is preliminary data.</text>
</comment>
<protein>
    <submittedName>
        <fullName evidence="1">Uncharacterized protein</fullName>
    </submittedName>
</protein>
<sequence>MDIEDDRMEFRGHFILLVLKMFLCPTVQHIISPWHNDTILDVSDPGRYRWLLHIFKSLEQAIRKYQRKKNKSCEGCMFALLVLYFQKLKHGKLENCQEPEPWLSA</sequence>
<name>A0A444XRJ8_ARAHY</name>
<dbReference type="EMBL" id="SDMP01000019">
    <property type="protein sequence ID" value="RYQ92368.1"/>
    <property type="molecule type" value="Genomic_DNA"/>
</dbReference>